<dbReference type="EMBL" id="GGFM01009763">
    <property type="protein sequence ID" value="MBW30514.1"/>
    <property type="molecule type" value="Transcribed_RNA"/>
</dbReference>
<evidence type="ECO:0000256" key="1">
    <source>
        <dbReference type="SAM" id="SignalP"/>
    </source>
</evidence>
<dbReference type="AlphaFoldDB" id="A0A2M3ZPM5"/>
<feature type="chain" id="PRO_5014928085" evidence="1">
    <location>
        <begin position="23"/>
        <end position="111"/>
    </location>
</feature>
<keyword evidence="1" id="KW-0732">Signal</keyword>
<organism evidence="2">
    <name type="scientific">Anopheles braziliensis</name>
    <dbReference type="NCBI Taxonomy" id="58242"/>
    <lineage>
        <taxon>Eukaryota</taxon>
        <taxon>Metazoa</taxon>
        <taxon>Ecdysozoa</taxon>
        <taxon>Arthropoda</taxon>
        <taxon>Hexapoda</taxon>
        <taxon>Insecta</taxon>
        <taxon>Pterygota</taxon>
        <taxon>Neoptera</taxon>
        <taxon>Endopterygota</taxon>
        <taxon>Diptera</taxon>
        <taxon>Nematocera</taxon>
        <taxon>Culicoidea</taxon>
        <taxon>Culicidae</taxon>
        <taxon>Anophelinae</taxon>
        <taxon>Anopheles</taxon>
    </lineage>
</organism>
<feature type="signal peptide" evidence="1">
    <location>
        <begin position="1"/>
        <end position="22"/>
    </location>
</feature>
<name>A0A2M3ZPM5_9DIPT</name>
<sequence length="111" mass="12791">MKLILFSFAVPFFNVLLHIAHASNNLSSACSNIMYLQFLTSLLARFVDRPSLTKEQHNVGGYPEFHQKEDKTNTTTITFCIFFVFGGVLNRRRYALQRVDSYVLRRPSSII</sequence>
<accession>A0A2M3ZPM5</accession>
<dbReference type="PROSITE" id="PS51257">
    <property type="entry name" value="PROKAR_LIPOPROTEIN"/>
    <property type="match status" value="1"/>
</dbReference>
<reference evidence="2" key="1">
    <citation type="submission" date="2018-01" db="EMBL/GenBank/DDBJ databases">
        <title>An insight into the sialome of Amazonian anophelines.</title>
        <authorList>
            <person name="Ribeiro J.M."/>
            <person name="Scarpassa V."/>
            <person name="Calvo E."/>
        </authorList>
    </citation>
    <scope>NUCLEOTIDE SEQUENCE</scope>
    <source>
        <tissue evidence="2">Salivary glands</tissue>
    </source>
</reference>
<protein>
    <submittedName>
        <fullName evidence="2">Putative secreted peptide</fullName>
    </submittedName>
</protein>
<evidence type="ECO:0000313" key="2">
    <source>
        <dbReference type="EMBL" id="MBW30514.1"/>
    </source>
</evidence>
<proteinExistence type="predicted"/>